<dbReference type="Proteomes" id="UP000179283">
    <property type="component" value="Unassembled WGS sequence"/>
</dbReference>
<organism evidence="1 2">
    <name type="scientific">Candidatus Zambryskibacteria bacterium RIFCSPLOWO2_01_FULL_43_17</name>
    <dbReference type="NCBI Taxonomy" id="1802760"/>
    <lineage>
        <taxon>Bacteria</taxon>
        <taxon>Candidatus Zambryskiibacteriota</taxon>
    </lineage>
</organism>
<gene>
    <name evidence="1" type="ORF">A2920_02570</name>
</gene>
<dbReference type="AlphaFoldDB" id="A0A1G2U122"/>
<evidence type="ECO:0000313" key="2">
    <source>
        <dbReference type="Proteomes" id="UP000179283"/>
    </source>
</evidence>
<evidence type="ECO:0000313" key="1">
    <source>
        <dbReference type="EMBL" id="OHB03226.1"/>
    </source>
</evidence>
<name>A0A1G2U122_9BACT</name>
<dbReference type="EMBL" id="MHWD01000025">
    <property type="protein sequence ID" value="OHB03226.1"/>
    <property type="molecule type" value="Genomic_DNA"/>
</dbReference>
<proteinExistence type="predicted"/>
<comment type="caution">
    <text evidence="1">The sequence shown here is derived from an EMBL/GenBank/DDBJ whole genome shotgun (WGS) entry which is preliminary data.</text>
</comment>
<protein>
    <submittedName>
        <fullName evidence="1">Uncharacterized protein</fullName>
    </submittedName>
</protein>
<accession>A0A1G2U122</accession>
<reference evidence="1 2" key="1">
    <citation type="journal article" date="2016" name="Nat. Commun.">
        <title>Thousands of microbial genomes shed light on interconnected biogeochemical processes in an aquifer system.</title>
        <authorList>
            <person name="Anantharaman K."/>
            <person name="Brown C.T."/>
            <person name="Hug L.A."/>
            <person name="Sharon I."/>
            <person name="Castelle C.J."/>
            <person name="Probst A.J."/>
            <person name="Thomas B.C."/>
            <person name="Singh A."/>
            <person name="Wilkins M.J."/>
            <person name="Karaoz U."/>
            <person name="Brodie E.L."/>
            <person name="Williams K.H."/>
            <person name="Hubbard S.S."/>
            <person name="Banfield J.F."/>
        </authorList>
    </citation>
    <scope>NUCLEOTIDE SEQUENCE [LARGE SCALE GENOMIC DNA]</scope>
</reference>
<sequence>MHNNSNGVEFKQEWGDPHFIGKFLLPHGTRGAKWISFLSTNGASLILVELVDSGTITGEEADLLEAEVGGSKLTDYCPNDIVGGIDFLASLFPGLSVLVLHESREVCRDPMLN</sequence>